<gene>
    <name evidence="1" type="ORF">BU16DRAFT_554273</name>
</gene>
<protein>
    <submittedName>
        <fullName evidence="1">Uncharacterized protein</fullName>
    </submittedName>
</protein>
<reference evidence="1" key="1">
    <citation type="journal article" date="2020" name="Stud. Mycol.">
        <title>101 Dothideomycetes genomes: a test case for predicting lifestyles and emergence of pathogens.</title>
        <authorList>
            <person name="Haridas S."/>
            <person name="Albert R."/>
            <person name="Binder M."/>
            <person name="Bloem J."/>
            <person name="Labutti K."/>
            <person name="Salamov A."/>
            <person name="Andreopoulos B."/>
            <person name="Baker S."/>
            <person name="Barry K."/>
            <person name="Bills G."/>
            <person name="Bluhm B."/>
            <person name="Cannon C."/>
            <person name="Castanera R."/>
            <person name="Culley D."/>
            <person name="Daum C."/>
            <person name="Ezra D."/>
            <person name="Gonzalez J."/>
            <person name="Henrissat B."/>
            <person name="Kuo A."/>
            <person name="Liang C."/>
            <person name="Lipzen A."/>
            <person name="Lutzoni F."/>
            <person name="Magnuson J."/>
            <person name="Mondo S."/>
            <person name="Nolan M."/>
            <person name="Ohm R."/>
            <person name="Pangilinan J."/>
            <person name="Park H.-J."/>
            <person name="Ramirez L."/>
            <person name="Alfaro M."/>
            <person name="Sun H."/>
            <person name="Tritt A."/>
            <person name="Yoshinaga Y."/>
            <person name="Zwiers L.-H."/>
            <person name="Turgeon B."/>
            <person name="Goodwin S."/>
            <person name="Spatafora J."/>
            <person name="Crous P."/>
            <person name="Grigoriev I."/>
        </authorList>
    </citation>
    <scope>NUCLEOTIDE SEQUENCE</scope>
    <source>
        <strain evidence="1">CBS 269.34</strain>
    </source>
</reference>
<keyword evidence="2" id="KW-1185">Reference proteome</keyword>
<dbReference type="EMBL" id="MU004181">
    <property type="protein sequence ID" value="KAF2502200.1"/>
    <property type="molecule type" value="Genomic_DNA"/>
</dbReference>
<dbReference type="OrthoDB" id="10392993at2759"/>
<dbReference type="Proteomes" id="UP000799750">
    <property type="component" value="Unassembled WGS sequence"/>
</dbReference>
<name>A0A6A6REN4_9PEZI</name>
<dbReference type="AlphaFoldDB" id="A0A6A6REN4"/>
<evidence type="ECO:0000313" key="1">
    <source>
        <dbReference type="EMBL" id="KAF2502200.1"/>
    </source>
</evidence>
<evidence type="ECO:0000313" key="2">
    <source>
        <dbReference type="Proteomes" id="UP000799750"/>
    </source>
</evidence>
<proteinExistence type="predicted"/>
<organism evidence="1 2">
    <name type="scientific">Lophium mytilinum</name>
    <dbReference type="NCBI Taxonomy" id="390894"/>
    <lineage>
        <taxon>Eukaryota</taxon>
        <taxon>Fungi</taxon>
        <taxon>Dikarya</taxon>
        <taxon>Ascomycota</taxon>
        <taxon>Pezizomycotina</taxon>
        <taxon>Dothideomycetes</taxon>
        <taxon>Pleosporomycetidae</taxon>
        <taxon>Mytilinidiales</taxon>
        <taxon>Mytilinidiaceae</taxon>
        <taxon>Lophium</taxon>
    </lineage>
</organism>
<accession>A0A6A6REN4</accession>
<sequence length="268" mass="30130">MSTTMTPSLTTLPAEIRQQIASNFFHNTIRTTANSDVLNTPWQLKSTCKLLQADVEKLEELWLPNKHTNLTLTSPAELLAMPALITKLQAKAASAGKTWAGFQEVELKLFHPTALAQTSQYHSVSYPLSVDMLIQHTLSPALKRTTIETSNAADEWYDARDALYPALDPDVTRRLALDLTLPEAVATALKRPERRNLRWLSGALDRVASMAFTLGQDYMYGYTQQPYVQMSKRKGGEYPRVEWVGEFPAVRRDVLGVEEKFATSVRFV</sequence>